<comment type="caution">
    <text evidence="1">The sequence shown here is derived from an EMBL/GenBank/DDBJ whole genome shotgun (WGS) entry which is preliminary data.</text>
</comment>
<gene>
    <name evidence="1" type="ORF">POTOM_022653</name>
</gene>
<evidence type="ECO:0000313" key="1">
    <source>
        <dbReference type="EMBL" id="KAG6771305.1"/>
    </source>
</evidence>
<evidence type="ECO:0000313" key="2">
    <source>
        <dbReference type="Proteomes" id="UP000886885"/>
    </source>
</evidence>
<name>A0A8X8CYQ7_POPTO</name>
<proteinExistence type="predicted"/>
<protein>
    <submittedName>
        <fullName evidence="1">Uncharacterized protein</fullName>
    </submittedName>
</protein>
<reference evidence="1" key="1">
    <citation type="journal article" date="2020" name="bioRxiv">
        <title>Hybrid origin of Populus tomentosa Carr. identified through genome sequencing and phylogenomic analysis.</title>
        <authorList>
            <person name="An X."/>
            <person name="Gao K."/>
            <person name="Chen Z."/>
            <person name="Li J."/>
            <person name="Yang X."/>
            <person name="Yang X."/>
            <person name="Zhou J."/>
            <person name="Guo T."/>
            <person name="Zhao T."/>
            <person name="Huang S."/>
            <person name="Miao D."/>
            <person name="Khan W.U."/>
            <person name="Rao P."/>
            <person name="Ye M."/>
            <person name="Lei B."/>
            <person name="Liao W."/>
            <person name="Wang J."/>
            <person name="Ji L."/>
            <person name="Li Y."/>
            <person name="Guo B."/>
            <person name="Mustafa N.S."/>
            <person name="Li S."/>
            <person name="Yun Q."/>
            <person name="Keller S.R."/>
            <person name="Mao J."/>
            <person name="Zhang R."/>
            <person name="Strauss S.H."/>
        </authorList>
    </citation>
    <scope>NUCLEOTIDE SEQUENCE</scope>
    <source>
        <strain evidence="1">GM15</strain>
        <tissue evidence="1">Leaf</tissue>
    </source>
</reference>
<dbReference type="OrthoDB" id="1880850at2759"/>
<dbReference type="EMBL" id="JAAWWB010000011">
    <property type="protein sequence ID" value="KAG6771305.1"/>
    <property type="molecule type" value="Genomic_DNA"/>
</dbReference>
<accession>A0A8X8CYQ7</accession>
<organism evidence="1 2">
    <name type="scientific">Populus tomentosa</name>
    <name type="common">Chinese white poplar</name>
    <dbReference type="NCBI Taxonomy" id="118781"/>
    <lineage>
        <taxon>Eukaryota</taxon>
        <taxon>Viridiplantae</taxon>
        <taxon>Streptophyta</taxon>
        <taxon>Embryophyta</taxon>
        <taxon>Tracheophyta</taxon>
        <taxon>Spermatophyta</taxon>
        <taxon>Magnoliopsida</taxon>
        <taxon>eudicotyledons</taxon>
        <taxon>Gunneridae</taxon>
        <taxon>Pentapetalae</taxon>
        <taxon>rosids</taxon>
        <taxon>fabids</taxon>
        <taxon>Malpighiales</taxon>
        <taxon>Salicaceae</taxon>
        <taxon>Saliceae</taxon>
        <taxon>Populus</taxon>
    </lineage>
</organism>
<dbReference type="Proteomes" id="UP000886885">
    <property type="component" value="Chromosome 6A"/>
</dbReference>
<sequence length="194" mass="22644">MIRLRRGGDWNWVMNSLTAFRAMMLTMKSTLQSNHYLTSFALDSILVFLQELDFDLEQAHLNIFHFHEPYFTCCPAFDDLVPETLTFVPCQKLSVFWVKYYLGLLLYDHSKTQSYHTPKCPSMEIFRHLKISALPSVTLQAENLFFPPDEWENFLERIGRAESTGDADLQENSSDSLELRIWASYRGQTLARTD</sequence>
<keyword evidence="2" id="KW-1185">Reference proteome</keyword>
<dbReference type="AlphaFoldDB" id="A0A8X8CYQ7"/>